<keyword evidence="2" id="KW-0808">Transferase</keyword>
<protein>
    <recommendedName>
        <fullName evidence="5">Protein-arginine rhamnosyltransferase</fullName>
    </recommendedName>
    <alternativeName>
        <fullName evidence="6">EF-P arginine rhamnosyltransferase</fullName>
    </alternativeName>
</protein>
<gene>
    <name evidence="8" type="primary">earP</name>
    <name evidence="8" type="ORF">ACFOW7_02475</name>
</gene>
<keyword evidence="8" id="KW-0251">Elongation factor</keyword>
<accession>A0ABV8MKP3</accession>
<evidence type="ECO:0000313" key="8">
    <source>
        <dbReference type="EMBL" id="MFC4158217.1"/>
    </source>
</evidence>
<evidence type="ECO:0000256" key="7">
    <source>
        <dbReference type="ARBA" id="ARBA00048472"/>
    </source>
</evidence>
<keyword evidence="1" id="KW-0328">Glycosyltransferase</keyword>
<dbReference type="GO" id="GO:0003746">
    <property type="term" value="F:translation elongation factor activity"/>
    <property type="evidence" value="ECO:0007669"/>
    <property type="project" value="UniProtKB-KW"/>
</dbReference>
<evidence type="ECO:0000256" key="4">
    <source>
        <dbReference type="ARBA" id="ARBA00024346"/>
    </source>
</evidence>
<name>A0ABV8MKP3_9NEIS</name>
<dbReference type="Proteomes" id="UP001595791">
    <property type="component" value="Unassembled WGS sequence"/>
</dbReference>
<comment type="caution">
    <text evidence="8">The sequence shown here is derived from an EMBL/GenBank/DDBJ whole genome shotgun (WGS) entry which is preliminary data.</text>
</comment>
<evidence type="ECO:0000256" key="2">
    <source>
        <dbReference type="ARBA" id="ARBA00022679"/>
    </source>
</evidence>
<sequence length="376" mass="42586">MKNKSFDIFCTVIDNYGDIGVCWRLSRQLVAEHGATVRLWVDDLASFAVLERRIDPTQSQQTLCGVEVRHWSKDWSDVTPREVVIEAFACDPPEPFLLAMAAMKPAPVWINLEYLTAESWIDDCHGLGSRHPRLPLTRHFFFSGFSATSGGLLREGDLIERRERFQRMERESWLAGLGIEPSALTWPCHSLFCYDNPALPGLLARWTGEAPRLLLVADGKPRRQVEQWLGREFPVGTMAESGALRLFALPFLSQDDYDRLLWSCDLNFVRGEDSFVRAQWAGVPLVWHIYPQDDDAHRQKLAAFLSRYQGFRDEHTADSAESQFWLGWNGGDAAAGWDGYAAALPTLARHAADWCTQQAQSKDLATALVLFIESRV</sequence>
<comment type="similarity">
    <text evidence="4">Belongs to the glycosyltransferase 104 family.</text>
</comment>
<proteinExistence type="inferred from homology"/>
<keyword evidence="9" id="KW-1185">Reference proteome</keyword>
<keyword evidence="8" id="KW-0648">Protein biosynthesis</keyword>
<evidence type="ECO:0000256" key="1">
    <source>
        <dbReference type="ARBA" id="ARBA00022676"/>
    </source>
</evidence>
<evidence type="ECO:0000256" key="3">
    <source>
        <dbReference type="ARBA" id="ARBA00024303"/>
    </source>
</evidence>
<dbReference type="NCBIfam" id="TIGR03837">
    <property type="entry name" value="efp_Arg_rhamno"/>
    <property type="match status" value="1"/>
</dbReference>
<reference evidence="9" key="1">
    <citation type="journal article" date="2019" name="Int. J. Syst. Evol. Microbiol.">
        <title>The Global Catalogue of Microorganisms (GCM) 10K type strain sequencing project: providing services to taxonomists for standard genome sequencing and annotation.</title>
        <authorList>
            <consortium name="The Broad Institute Genomics Platform"/>
            <consortium name="The Broad Institute Genome Sequencing Center for Infectious Disease"/>
            <person name="Wu L."/>
            <person name="Ma J."/>
        </authorList>
    </citation>
    <scope>NUCLEOTIDE SEQUENCE [LARGE SCALE GENOMIC DNA]</scope>
    <source>
        <strain evidence="9">LMG 29894</strain>
    </source>
</reference>
<evidence type="ECO:0000313" key="9">
    <source>
        <dbReference type="Proteomes" id="UP001595791"/>
    </source>
</evidence>
<comment type="function">
    <text evidence="3">Protein-arginine rhamnosyltransferase that catalyzes the transfer of a single rhamnose to elongation factor P (EF-P) on 'Lys-32', a modification required for EF-P-dependent rescue of polyproline stalled ribosomes.</text>
</comment>
<dbReference type="RefSeq" id="WP_378160652.1">
    <property type="nucleotide sequence ID" value="NZ_JBHSBU010000001.1"/>
</dbReference>
<evidence type="ECO:0000256" key="5">
    <source>
        <dbReference type="ARBA" id="ARBA00024416"/>
    </source>
</evidence>
<comment type="catalytic activity">
    <reaction evidence="7">
        <text>dTDP-beta-L-rhamnose + L-arginyl-[protein] = N(omega)-(alpha-L-rhamnosyl)-L-arginyl-[protein] + dTDP + H(+)</text>
        <dbReference type="Rhea" id="RHEA:66692"/>
        <dbReference type="Rhea" id="RHEA-COMP:10532"/>
        <dbReference type="Rhea" id="RHEA-COMP:17096"/>
        <dbReference type="ChEBI" id="CHEBI:15378"/>
        <dbReference type="ChEBI" id="CHEBI:29965"/>
        <dbReference type="ChEBI" id="CHEBI:57510"/>
        <dbReference type="ChEBI" id="CHEBI:58369"/>
        <dbReference type="ChEBI" id="CHEBI:167445"/>
    </reaction>
    <physiologicalReaction direction="left-to-right" evidence="7">
        <dbReference type="Rhea" id="RHEA:66693"/>
    </physiologicalReaction>
</comment>
<dbReference type="Pfam" id="PF10093">
    <property type="entry name" value="EarP"/>
    <property type="match status" value="1"/>
</dbReference>
<dbReference type="EMBL" id="JBHSBU010000001">
    <property type="protein sequence ID" value="MFC4158217.1"/>
    <property type="molecule type" value="Genomic_DNA"/>
</dbReference>
<organism evidence="8 9">
    <name type="scientific">Chitinimonas lacunae</name>
    <dbReference type="NCBI Taxonomy" id="1963018"/>
    <lineage>
        <taxon>Bacteria</taxon>
        <taxon>Pseudomonadati</taxon>
        <taxon>Pseudomonadota</taxon>
        <taxon>Betaproteobacteria</taxon>
        <taxon>Neisseriales</taxon>
        <taxon>Chitinibacteraceae</taxon>
        <taxon>Chitinimonas</taxon>
    </lineage>
</organism>
<evidence type="ECO:0000256" key="6">
    <source>
        <dbReference type="ARBA" id="ARBA00030025"/>
    </source>
</evidence>
<dbReference type="PIRSF" id="PIRSF015557">
    <property type="entry name" value="UCP015557"/>
    <property type="match status" value="1"/>
</dbReference>
<dbReference type="InterPro" id="IPR016633">
    <property type="entry name" value="EarP"/>
</dbReference>